<proteinExistence type="predicted"/>
<evidence type="ECO:0000256" key="2">
    <source>
        <dbReference type="ARBA" id="ARBA00023163"/>
    </source>
</evidence>
<dbReference type="EMBL" id="NBAG03000084">
    <property type="protein sequence ID" value="PNI90531.1"/>
    <property type="molecule type" value="Genomic_DNA"/>
</dbReference>
<evidence type="ECO:0000256" key="4">
    <source>
        <dbReference type="SAM" id="MobiDB-lite"/>
    </source>
</evidence>
<feature type="region of interest" description="Disordered" evidence="4">
    <location>
        <begin position="825"/>
        <end position="847"/>
    </location>
</feature>
<evidence type="ECO:0000256" key="3">
    <source>
        <dbReference type="ARBA" id="ARBA00023242"/>
    </source>
</evidence>
<feature type="compositionally biased region" description="Basic and acidic residues" evidence="4">
    <location>
        <begin position="69"/>
        <end position="82"/>
    </location>
</feature>
<name>A0A2J8Q2M1_PANTR</name>
<dbReference type="Proteomes" id="UP000236370">
    <property type="component" value="Unassembled WGS sequence"/>
</dbReference>
<keyword evidence="1" id="KW-0805">Transcription regulation</keyword>
<dbReference type="STRING" id="9598.ENSPTRP00000088248"/>
<feature type="region of interest" description="Disordered" evidence="4">
    <location>
        <begin position="1"/>
        <end position="20"/>
    </location>
</feature>
<evidence type="ECO:0000313" key="6">
    <source>
        <dbReference type="Proteomes" id="UP000236370"/>
    </source>
</evidence>
<dbReference type="PANTHER" id="PTHR16088:SF3">
    <property type="entry name" value="GON-4-LIKE PROTEIN"/>
    <property type="match status" value="1"/>
</dbReference>
<evidence type="ECO:0000256" key="1">
    <source>
        <dbReference type="ARBA" id="ARBA00023015"/>
    </source>
</evidence>
<keyword evidence="2" id="KW-0804">Transcription</keyword>
<dbReference type="InterPro" id="IPR052435">
    <property type="entry name" value="YY1-Transcr_Regul"/>
</dbReference>
<feature type="region of interest" description="Disordered" evidence="4">
    <location>
        <begin position="65"/>
        <end position="90"/>
    </location>
</feature>
<dbReference type="PANTHER" id="PTHR16088">
    <property type="entry name" value="YY1 ASSOCIATED PROTEIN-RELATED"/>
    <property type="match status" value="1"/>
</dbReference>
<gene>
    <name evidence="5" type="ORF">CK820_G0045133</name>
</gene>
<accession>A0A2J8Q2M1</accession>
<protein>
    <submittedName>
        <fullName evidence="5">YY1AP1 isoform 15</fullName>
    </submittedName>
</protein>
<sequence length="866" mass="95514">MARLPPSGGAAAATLLPPLPPPFWVRFAEGRRSQSRLRDPPPLSLPPLALHLSLLLSRISASQLTRWPPPDKREGSAVDPGKRRSLAATPSSPLPCTLIALGLGLGLRHEKEANELMEDLFETFQDEMGFSNMEDDGPEEEERVAEPQPNFNTPQVLRFEELLANLLNEQHQIAKELFEQLKMKKPSAKQQKEVEKVKPQCKEVHQTLILDPAQRKRLQQQMQQHVQLLTQIHLLATCNPNLNPEASSTRICLKELGTFAQSSIALHHQYNPKFQTLFQPCNLMGAMQLIEDFSTHVSIDCSPHKTVKKTANEFPCLPKQVAWILATSKVFMYPELLPVCSLKAKNPQDKILFTKAEDNLLALGLKHFEGTEFLNPLISKYLLTCKTARQLTVRIKNLNMNRAPDNIIKFYKKTKQLPVLGKCCEEIQPHQWKPPIEREEHRLPFWLKASLPSIQEELRHMADGAREVGNMTGTTEINSDQGLEKDNSELGSETRYPLLLPKGVVLKLKPVADRFPKKAWRQKRSSVLKPLLIQPSPSLQPSFNPGKTPAQSIHSEAPPSKMVLRIPHPIQPATVLQTVPGVPPLGVSGGESFESPAALPAMPPEARTSFPLSESQTLLSSAPVPKVMMPSPASSMFRKPYVRRRPSKRRGARAFRCIKPAPVIHPASVIFTVPATTVKIVSLGGGCNMIQPVNAAVAQSPQTIPIATLLVNPTSFPCPLNQPLVASSVSPLIVSGNSVNLPIPSTPEDKAHVNVDIACAVADGENAFQGLEPKLEPQELSPLSATVFPKVEHSPGPPPVDKQCQEGLSENSAYRWTVVKTEEGRQALEPLPQGIQESLNNPTPGDLEEVVKMEPEDATEEISGFP</sequence>
<reference evidence="5 6" key="1">
    <citation type="submission" date="2017-12" db="EMBL/GenBank/DDBJ databases">
        <title>High-resolution comparative analysis of great ape genomes.</title>
        <authorList>
            <person name="Pollen A."/>
            <person name="Hastie A."/>
            <person name="Hormozdiari F."/>
            <person name="Dougherty M."/>
            <person name="Liu R."/>
            <person name="Chaisson M."/>
            <person name="Hoppe E."/>
            <person name="Hill C."/>
            <person name="Pang A."/>
            <person name="Hillier L."/>
            <person name="Baker C."/>
            <person name="Armstrong J."/>
            <person name="Shendure J."/>
            <person name="Paten B."/>
            <person name="Wilson R."/>
            <person name="Chao H."/>
            <person name="Schneider V."/>
            <person name="Ventura M."/>
            <person name="Kronenberg Z."/>
            <person name="Murali S."/>
            <person name="Gordon D."/>
            <person name="Cantsilieris S."/>
            <person name="Munson K."/>
            <person name="Nelson B."/>
            <person name="Raja A."/>
            <person name="Underwood J."/>
            <person name="Diekhans M."/>
            <person name="Fiddes I."/>
            <person name="Haussler D."/>
            <person name="Eichler E."/>
        </authorList>
    </citation>
    <scope>NUCLEOTIDE SEQUENCE [LARGE SCALE GENOMIC DNA]</scope>
    <source>
        <strain evidence="5">Yerkes chimp pedigree #C0471</strain>
    </source>
</reference>
<dbReference type="AlphaFoldDB" id="A0A2J8Q2M1"/>
<comment type="caution">
    <text evidence="5">The sequence shown here is derived from an EMBL/GenBank/DDBJ whole genome shotgun (WGS) entry which is preliminary data.</text>
</comment>
<evidence type="ECO:0000313" key="5">
    <source>
        <dbReference type="EMBL" id="PNI90531.1"/>
    </source>
</evidence>
<organism evidence="5 6">
    <name type="scientific">Pan troglodytes</name>
    <name type="common">Chimpanzee</name>
    <dbReference type="NCBI Taxonomy" id="9598"/>
    <lineage>
        <taxon>Eukaryota</taxon>
        <taxon>Metazoa</taxon>
        <taxon>Chordata</taxon>
        <taxon>Craniata</taxon>
        <taxon>Vertebrata</taxon>
        <taxon>Euteleostomi</taxon>
        <taxon>Mammalia</taxon>
        <taxon>Eutheria</taxon>
        <taxon>Euarchontoglires</taxon>
        <taxon>Primates</taxon>
        <taxon>Haplorrhini</taxon>
        <taxon>Catarrhini</taxon>
        <taxon>Hominidae</taxon>
        <taxon>Pan</taxon>
    </lineage>
</organism>
<keyword evidence="3" id="KW-0539">Nucleus</keyword>
<feature type="compositionally biased region" description="Low complexity" evidence="4">
    <location>
        <begin position="1"/>
        <end position="16"/>
    </location>
</feature>